<evidence type="ECO:0000259" key="1">
    <source>
        <dbReference type="Pfam" id="PF07969"/>
    </source>
</evidence>
<dbReference type="Pfam" id="PF07969">
    <property type="entry name" value="Amidohydro_3"/>
    <property type="match status" value="1"/>
</dbReference>
<gene>
    <name evidence="2" type="ORF">BUZ61_00600</name>
</gene>
<reference evidence="2 3" key="1">
    <citation type="journal article" date="2016" name="Front. Microbiol.">
        <title>Comprehensive Phylogenetic Analysis of Bovine Non-aureus Staphylococci Species Based on Whole-Genome Sequencing.</title>
        <authorList>
            <person name="Naushad S."/>
            <person name="Barkema H.W."/>
            <person name="Luby C."/>
            <person name="Condas L.A."/>
            <person name="Nobrega D.B."/>
            <person name="Carson D.A."/>
            <person name="De Buck J."/>
        </authorList>
    </citation>
    <scope>NUCLEOTIDE SEQUENCE [LARGE SCALE GENOMIC DNA]</scope>
    <source>
        <strain evidence="2 3">SNUC 4337</strain>
    </source>
</reference>
<sequence>MQISKIINAMILDMDTNTPYLGTLIINNGIITDIITQNEKVKNPDAIDLNGQYIIPGFIDTHSHPTAYGMTKLMVNCADSNIKNMDDIIAIFKTQKEHLTHDGWLIGYGYNEKDLDEQRHPNRYDLDQISTDIAIAVMHYSGHMATANTKALELMGIGFTDDNPEGGYYERDNEGKVNGVLIEMPATEKLMSVLPEPTPEDIAHRMNLAVDDYVKSGITNTSDLLIGNKGETDYEGVLTFLKQPQRIRTRWMITHQLLEHHPKFQDVHADTIERDFQTYSNHMSHLGGVKFFNDGSIQLQTASIRGAYLDGTEPPKPLLKQHHMIEKFKHFQQLGYNIVTHANGDAAASAVIEAYKKTAEFKTNPLCNRIEHLQTISKSDIQEMVKHHIGGSFFINHVYYFGDLHRDVFLGNDKAQNLNPVKWAEDSGMTFTLHTDAPVTPISPLESIQIAVDRKTKDGDTLGEHQRLTRDEAFKKMTADAAKLNHTEQSEGTIKAGKVADFVVLNQNPLDTHTTLNNSLIEMTICNGQVVYKK</sequence>
<accession>A0A2T4SDY5</accession>
<dbReference type="Gene3D" id="3.20.20.140">
    <property type="entry name" value="Metal-dependent hydrolases"/>
    <property type="match status" value="1"/>
</dbReference>
<dbReference type="InterPro" id="IPR013108">
    <property type="entry name" value="Amidohydro_3"/>
</dbReference>
<dbReference type="PANTHER" id="PTHR22642:SF2">
    <property type="entry name" value="PROTEIN LONG AFTER FAR-RED 3"/>
    <property type="match status" value="1"/>
</dbReference>
<evidence type="ECO:0000313" key="2">
    <source>
        <dbReference type="EMBL" id="PTK60820.1"/>
    </source>
</evidence>
<evidence type="ECO:0000313" key="3">
    <source>
        <dbReference type="Proteomes" id="UP000240400"/>
    </source>
</evidence>
<dbReference type="Gene3D" id="2.30.40.10">
    <property type="entry name" value="Urease, subunit C, domain 1"/>
    <property type="match status" value="1"/>
</dbReference>
<dbReference type="SUPFAM" id="SSF51556">
    <property type="entry name" value="Metallo-dependent hydrolases"/>
    <property type="match status" value="1"/>
</dbReference>
<comment type="caution">
    <text evidence="2">The sequence shown here is derived from an EMBL/GenBank/DDBJ whole genome shotgun (WGS) entry which is preliminary data.</text>
</comment>
<dbReference type="CDD" id="cd01300">
    <property type="entry name" value="YtcJ_like"/>
    <property type="match status" value="1"/>
</dbReference>
<dbReference type="InterPro" id="IPR011059">
    <property type="entry name" value="Metal-dep_hydrolase_composite"/>
</dbReference>
<feature type="domain" description="Amidohydrolase 3" evidence="1">
    <location>
        <begin position="46"/>
        <end position="532"/>
    </location>
</feature>
<dbReference type="SUPFAM" id="SSF51338">
    <property type="entry name" value="Composite domain of metallo-dependent hydrolases"/>
    <property type="match status" value="1"/>
</dbReference>
<protein>
    <recommendedName>
        <fullName evidence="1">Amidohydrolase 3 domain-containing protein</fullName>
    </recommendedName>
</protein>
<dbReference type="Proteomes" id="UP000240400">
    <property type="component" value="Unassembled WGS sequence"/>
</dbReference>
<dbReference type="PANTHER" id="PTHR22642">
    <property type="entry name" value="IMIDAZOLONEPROPIONASE"/>
    <property type="match status" value="1"/>
</dbReference>
<dbReference type="InterPro" id="IPR033932">
    <property type="entry name" value="YtcJ-like"/>
</dbReference>
<organism evidence="2 3">
    <name type="scientific">Staphylococcus nepalensis</name>
    <dbReference type="NCBI Taxonomy" id="214473"/>
    <lineage>
        <taxon>Bacteria</taxon>
        <taxon>Bacillati</taxon>
        <taxon>Bacillota</taxon>
        <taxon>Bacilli</taxon>
        <taxon>Bacillales</taxon>
        <taxon>Staphylococcaceae</taxon>
        <taxon>Staphylococcus</taxon>
    </lineage>
</organism>
<name>A0A2T4SDY5_9STAP</name>
<dbReference type="AlphaFoldDB" id="A0A2T4SDY5"/>
<dbReference type="GO" id="GO:0016810">
    <property type="term" value="F:hydrolase activity, acting on carbon-nitrogen (but not peptide) bonds"/>
    <property type="evidence" value="ECO:0007669"/>
    <property type="project" value="InterPro"/>
</dbReference>
<dbReference type="OrthoDB" id="9767366at2"/>
<dbReference type="InterPro" id="IPR032466">
    <property type="entry name" value="Metal_Hydrolase"/>
</dbReference>
<dbReference type="RefSeq" id="WP_107643859.1">
    <property type="nucleotide sequence ID" value="NZ_CP149856.1"/>
</dbReference>
<dbReference type="Gene3D" id="3.10.310.70">
    <property type="match status" value="1"/>
</dbReference>
<proteinExistence type="predicted"/>
<dbReference type="EMBL" id="PZHR01000002">
    <property type="protein sequence ID" value="PTK60820.1"/>
    <property type="molecule type" value="Genomic_DNA"/>
</dbReference>